<dbReference type="RefSeq" id="WP_251777946.1">
    <property type="nucleotide sequence ID" value="NZ_JAMKFE010000004.1"/>
</dbReference>
<organism evidence="1 2">
    <name type="scientific">Caldimonas mangrovi</name>
    <dbReference type="NCBI Taxonomy" id="2944811"/>
    <lineage>
        <taxon>Bacteria</taxon>
        <taxon>Pseudomonadati</taxon>
        <taxon>Pseudomonadota</taxon>
        <taxon>Betaproteobacteria</taxon>
        <taxon>Burkholderiales</taxon>
        <taxon>Sphaerotilaceae</taxon>
        <taxon>Caldimonas</taxon>
    </lineage>
</organism>
<accession>A0ABT0YLY8</accession>
<protein>
    <submittedName>
        <fullName evidence="1">Uncharacterized protein</fullName>
    </submittedName>
</protein>
<sequence>MADTSTRGGTMSPEEMALRAYMDLVADAQRILAGTQQPRPEGISAAEAVDQLVVLFDGPTATGALQMAKVALNEATPDDFREPDPPGRAVP</sequence>
<evidence type="ECO:0000313" key="2">
    <source>
        <dbReference type="Proteomes" id="UP001165541"/>
    </source>
</evidence>
<evidence type="ECO:0000313" key="1">
    <source>
        <dbReference type="EMBL" id="MCM5679748.1"/>
    </source>
</evidence>
<reference evidence="1" key="1">
    <citation type="submission" date="2022-05" db="EMBL/GenBank/DDBJ databases">
        <title>Schlegelella sp. nov., isolated from mangrove soil.</title>
        <authorList>
            <person name="Liu Y."/>
            <person name="Ge X."/>
            <person name="Liu W."/>
        </authorList>
    </citation>
    <scope>NUCLEOTIDE SEQUENCE</scope>
    <source>
        <strain evidence="1">S2-27</strain>
    </source>
</reference>
<comment type="caution">
    <text evidence="1">The sequence shown here is derived from an EMBL/GenBank/DDBJ whole genome shotgun (WGS) entry which is preliminary data.</text>
</comment>
<name>A0ABT0YLY8_9BURK</name>
<dbReference type="EMBL" id="JAMKFE010000004">
    <property type="protein sequence ID" value="MCM5679748.1"/>
    <property type="molecule type" value="Genomic_DNA"/>
</dbReference>
<keyword evidence="2" id="KW-1185">Reference proteome</keyword>
<proteinExistence type="predicted"/>
<gene>
    <name evidence="1" type="ORF">M8A51_09390</name>
</gene>
<dbReference type="Proteomes" id="UP001165541">
    <property type="component" value="Unassembled WGS sequence"/>
</dbReference>